<dbReference type="InterPro" id="IPR036249">
    <property type="entry name" value="Thioredoxin-like_sf"/>
</dbReference>
<feature type="signal peptide" evidence="3">
    <location>
        <begin position="1"/>
        <end position="20"/>
    </location>
</feature>
<dbReference type="Proteomes" id="UP001595886">
    <property type="component" value="Unassembled WGS sequence"/>
</dbReference>
<organism evidence="5 6">
    <name type="scientific">Dokdonella ginsengisoli</name>
    <dbReference type="NCBI Taxonomy" id="363846"/>
    <lineage>
        <taxon>Bacteria</taxon>
        <taxon>Pseudomonadati</taxon>
        <taxon>Pseudomonadota</taxon>
        <taxon>Gammaproteobacteria</taxon>
        <taxon>Lysobacterales</taxon>
        <taxon>Rhodanobacteraceae</taxon>
        <taxon>Dokdonella</taxon>
    </lineage>
</organism>
<dbReference type="Pfam" id="PF13462">
    <property type="entry name" value="Thioredoxin_4"/>
    <property type="match status" value="1"/>
</dbReference>
<evidence type="ECO:0000313" key="5">
    <source>
        <dbReference type="EMBL" id="MFC4819683.1"/>
    </source>
</evidence>
<dbReference type="InterPro" id="IPR023205">
    <property type="entry name" value="DsbA/DsbL"/>
</dbReference>
<comment type="subcellular location">
    <subcellularLocation>
        <location evidence="2">Periplasm</location>
    </subcellularLocation>
</comment>
<feature type="chain" id="PRO_5046320887" description="Thiol:disulfide interchange protein" evidence="3">
    <location>
        <begin position="21"/>
        <end position="214"/>
    </location>
</feature>
<evidence type="ECO:0000256" key="3">
    <source>
        <dbReference type="SAM" id="SignalP"/>
    </source>
</evidence>
<feature type="domain" description="Thioredoxin-like fold" evidence="4">
    <location>
        <begin position="46"/>
        <end position="184"/>
    </location>
</feature>
<evidence type="ECO:0000259" key="4">
    <source>
        <dbReference type="Pfam" id="PF13462"/>
    </source>
</evidence>
<dbReference type="InterPro" id="IPR012336">
    <property type="entry name" value="Thioredoxin-like_fold"/>
</dbReference>
<keyword evidence="1 3" id="KW-0732">Signal</keyword>
<gene>
    <name evidence="5" type="ORF">ACFO6Q_05085</name>
</gene>
<evidence type="ECO:0000256" key="1">
    <source>
        <dbReference type="ARBA" id="ARBA00022729"/>
    </source>
</evidence>
<dbReference type="SUPFAM" id="SSF52833">
    <property type="entry name" value="Thioredoxin-like"/>
    <property type="match status" value="1"/>
</dbReference>
<comment type="caution">
    <text evidence="5">The sequence shown here is derived from an EMBL/GenBank/DDBJ whole genome shotgun (WGS) entry which is preliminary data.</text>
</comment>
<keyword evidence="2" id="KW-1015">Disulfide bond</keyword>
<dbReference type="Gene3D" id="3.40.30.10">
    <property type="entry name" value="Glutaredoxin"/>
    <property type="match status" value="1"/>
</dbReference>
<dbReference type="RefSeq" id="WP_380019478.1">
    <property type="nucleotide sequence ID" value="NZ_JBHSHD010000005.1"/>
</dbReference>
<reference evidence="6" key="1">
    <citation type="journal article" date="2019" name="Int. J. Syst. Evol. Microbiol.">
        <title>The Global Catalogue of Microorganisms (GCM) 10K type strain sequencing project: providing services to taxonomists for standard genome sequencing and annotation.</title>
        <authorList>
            <consortium name="The Broad Institute Genomics Platform"/>
            <consortium name="The Broad Institute Genome Sequencing Center for Infectious Disease"/>
            <person name="Wu L."/>
            <person name="Ma J."/>
        </authorList>
    </citation>
    <scope>NUCLEOTIDE SEQUENCE [LARGE SCALE GENOMIC DNA]</scope>
    <source>
        <strain evidence="6">CCUG 30340</strain>
    </source>
</reference>
<dbReference type="EMBL" id="JBHSHD010000005">
    <property type="protein sequence ID" value="MFC4819683.1"/>
    <property type="molecule type" value="Genomic_DNA"/>
</dbReference>
<proteinExistence type="inferred from homology"/>
<sequence>MFARSLILAAGFVLASVASAADAPKWEAGKHYAVIDPPVATSTGDKVEVLEVFSYACPHCAHFQPYADKLKASLPKSAEFTLMPADFQPVWLVFARGFYTAKSMGLLDKTHQAMFDAIYRDHVPMQNIDQVADFYAQNGADKQTFLSTAQSFVVEGQLEQIRSREMAYGVDSTPTLIVNGKYRISAERDAGVGFDQMVEIAQYLVAQESKKGKK</sequence>
<keyword evidence="6" id="KW-1185">Reference proteome</keyword>
<protein>
    <recommendedName>
        <fullName evidence="2">Thiol:disulfide interchange protein</fullName>
    </recommendedName>
</protein>
<dbReference type="InterPro" id="IPR050824">
    <property type="entry name" value="Thiol_disulfide_DsbA"/>
</dbReference>
<dbReference type="CDD" id="cd03019">
    <property type="entry name" value="DsbA_DsbA"/>
    <property type="match status" value="1"/>
</dbReference>
<evidence type="ECO:0000313" key="6">
    <source>
        <dbReference type="Proteomes" id="UP001595886"/>
    </source>
</evidence>
<keyword evidence="2" id="KW-0574">Periplasm</keyword>
<accession>A0ABV9QQQ1</accession>
<comment type="similarity">
    <text evidence="2">Belongs to the thioredoxin family.</text>
</comment>
<evidence type="ECO:0000256" key="2">
    <source>
        <dbReference type="PIRNR" id="PIRNR001488"/>
    </source>
</evidence>
<dbReference type="PANTHER" id="PTHR35891:SF2">
    <property type="entry name" value="THIOL:DISULFIDE INTERCHANGE PROTEIN DSBA"/>
    <property type="match status" value="1"/>
</dbReference>
<dbReference type="PIRSF" id="PIRSF001488">
    <property type="entry name" value="Tdi_protein"/>
    <property type="match status" value="1"/>
</dbReference>
<dbReference type="PANTHER" id="PTHR35891">
    <property type="entry name" value="THIOL:DISULFIDE INTERCHANGE PROTEIN DSBA"/>
    <property type="match status" value="1"/>
</dbReference>
<name>A0ABV9QQQ1_9GAMM</name>